<comment type="caution">
    <text evidence="3">The sequence shown here is derived from an EMBL/GenBank/DDBJ whole genome shotgun (WGS) entry which is preliminary data.</text>
</comment>
<dbReference type="CDD" id="cd14688">
    <property type="entry name" value="bZIP_YAP"/>
    <property type="match status" value="1"/>
</dbReference>
<feature type="compositionally biased region" description="Low complexity" evidence="1">
    <location>
        <begin position="163"/>
        <end position="197"/>
    </location>
</feature>
<dbReference type="PANTHER" id="PTHR39607:SF1">
    <property type="entry name" value="B-ZIP TRANSCRIPTION FACTOR (EUROFUNG)"/>
    <property type="match status" value="1"/>
</dbReference>
<dbReference type="InterPro" id="IPR052635">
    <property type="entry name" value="Sec_Metab_Biosynth_Reg"/>
</dbReference>
<dbReference type="AlphaFoldDB" id="A0A2U3E2N0"/>
<organism evidence="3 4">
    <name type="scientific">Purpureocillium lilacinum</name>
    <name type="common">Paecilomyces lilacinus</name>
    <dbReference type="NCBI Taxonomy" id="33203"/>
    <lineage>
        <taxon>Eukaryota</taxon>
        <taxon>Fungi</taxon>
        <taxon>Dikarya</taxon>
        <taxon>Ascomycota</taxon>
        <taxon>Pezizomycotina</taxon>
        <taxon>Sordariomycetes</taxon>
        <taxon>Hypocreomycetidae</taxon>
        <taxon>Hypocreales</taxon>
        <taxon>Ophiocordycipitaceae</taxon>
        <taxon>Purpureocillium</taxon>
    </lineage>
</organism>
<gene>
    <name evidence="3" type="ORF">PCL_01825</name>
</gene>
<feature type="compositionally biased region" description="Polar residues" evidence="1">
    <location>
        <begin position="138"/>
        <end position="150"/>
    </location>
</feature>
<dbReference type="InterPro" id="IPR046347">
    <property type="entry name" value="bZIP_sf"/>
</dbReference>
<feature type="region of interest" description="Disordered" evidence="1">
    <location>
        <begin position="288"/>
        <end position="384"/>
    </location>
</feature>
<name>A0A2U3E2N0_PURLI</name>
<feature type="domain" description="BZIP" evidence="2">
    <location>
        <begin position="91"/>
        <end position="106"/>
    </location>
</feature>
<protein>
    <recommendedName>
        <fullName evidence="2">BZIP domain-containing protein</fullName>
    </recommendedName>
</protein>
<feature type="compositionally biased region" description="Polar residues" evidence="1">
    <location>
        <begin position="296"/>
        <end position="316"/>
    </location>
</feature>
<dbReference type="Gene3D" id="1.20.5.170">
    <property type="match status" value="1"/>
</dbReference>
<feature type="compositionally biased region" description="Basic and acidic residues" evidence="1">
    <location>
        <begin position="114"/>
        <end position="135"/>
    </location>
</feature>
<reference evidence="3 4" key="1">
    <citation type="journal article" date="2016" name="Front. Microbiol.">
        <title>Genome and transcriptome sequences reveal the specific parasitism of the nematophagous Purpureocillium lilacinum 36-1.</title>
        <authorList>
            <person name="Xie J."/>
            <person name="Li S."/>
            <person name="Mo C."/>
            <person name="Xiao X."/>
            <person name="Peng D."/>
            <person name="Wang G."/>
            <person name="Xiao Y."/>
        </authorList>
    </citation>
    <scope>NUCLEOTIDE SEQUENCE [LARGE SCALE GENOMIC DNA]</scope>
    <source>
        <strain evidence="3 4">36-1</strain>
    </source>
</reference>
<evidence type="ECO:0000256" key="1">
    <source>
        <dbReference type="SAM" id="MobiDB-lite"/>
    </source>
</evidence>
<accession>A0A2U3E2N0</accession>
<feature type="compositionally biased region" description="Low complexity" evidence="1">
    <location>
        <begin position="354"/>
        <end position="367"/>
    </location>
</feature>
<dbReference type="PANTHER" id="PTHR39607">
    <property type="entry name" value="XANTHOCILLIN BIOSYNTHESIS CLUSTER TRANSCRIPTION FACTOR XANC-RELATED"/>
    <property type="match status" value="1"/>
</dbReference>
<evidence type="ECO:0000259" key="2">
    <source>
        <dbReference type="PROSITE" id="PS00036"/>
    </source>
</evidence>
<dbReference type="SUPFAM" id="SSF57959">
    <property type="entry name" value="Leucine zipper domain"/>
    <property type="match status" value="1"/>
</dbReference>
<dbReference type="EMBL" id="LCWV01000014">
    <property type="protein sequence ID" value="PWI68736.1"/>
    <property type="molecule type" value="Genomic_DNA"/>
</dbReference>
<dbReference type="GO" id="GO:0003700">
    <property type="term" value="F:DNA-binding transcription factor activity"/>
    <property type="evidence" value="ECO:0007669"/>
    <property type="project" value="InterPro"/>
</dbReference>
<evidence type="ECO:0000313" key="3">
    <source>
        <dbReference type="EMBL" id="PWI68736.1"/>
    </source>
</evidence>
<proteinExistence type="predicted"/>
<dbReference type="PROSITE" id="PS00036">
    <property type="entry name" value="BZIP_BASIC"/>
    <property type="match status" value="1"/>
</dbReference>
<feature type="region of interest" description="Disordered" evidence="1">
    <location>
        <begin position="114"/>
        <end position="199"/>
    </location>
</feature>
<dbReference type="Proteomes" id="UP000245956">
    <property type="component" value="Unassembled WGS sequence"/>
</dbReference>
<dbReference type="InterPro" id="IPR004827">
    <property type="entry name" value="bZIP"/>
</dbReference>
<evidence type="ECO:0000313" key="4">
    <source>
        <dbReference type="Proteomes" id="UP000245956"/>
    </source>
</evidence>
<feature type="compositionally biased region" description="Basic and acidic residues" evidence="1">
    <location>
        <begin position="151"/>
        <end position="162"/>
    </location>
</feature>
<sequence length="542" mass="59237">MLQGGVGATGTHFGIEICCMSVSPGFDKFRRQCRADNSRSGVVIAARARFELMQRDHAALVGIVVRLFLLRPAAFTMTKEDWTLVTDRSQKKRIQNRVAQRTYRNRIKQRVEELEKEVSEYRRREQEAEGNKDGDASGNGSNVAIQSNAGDNRRSPGRDKDSSTGPSHSNSTSTSRDQSTSNSSDKSNDKGGSSSSSYVLDMEMTDGDARPSDMGAMLQPGSSAIQPQCLTQQGHPRSQMHPQVAFAPFPGFASPPLSQPYSLSPDWGWSNVASGMYRETLNQQGLTGFTGLGAGRQSSNENGAASDGSYQMSSDPSYLVRPGVQEHSHIPTPDGTMDIPTTTAERSSDGGSIGAPSPASSGSVSSSTPRRNHNNITVDPALKDRPLEERFEHLRQCMESLGLGSFDEAMGQYYTADFDHDSDISRDQRNSRHSELPVLLAKLRTNAKDWSQWEAHGYQYEIIKSAETIARAERAECAASRAACADVLVEIEKLPTETEGLDNASLSKAFRPLTKLFQDKVRDQPCSLHMNGRGIDRGYLGP</sequence>